<dbReference type="RefSeq" id="WP_114984071.1">
    <property type="nucleotide sequence ID" value="NZ_CP027806.1"/>
</dbReference>
<feature type="transmembrane region" description="Helical" evidence="1">
    <location>
        <begin position="227"/>
        <end position="253"/>
    </location>
</feature>
<dbReference type="PANTHER" id="PTHR30590:SF2">
    <property type="entry name" value="INNER MEMBRANE PROTEIN"/>
    <property type="match status" value="1"/>
</dbReference>
<feature type="transmembrane region" description="Helical" evidence="1">
    <location>
        <begin position="130"/>
        <end position="145"/>
    </location>
</feature>
<keyword evidence="1" id="KW-1133">Transmembrane helix</keyword>
<keyword evidence="1" id="KW-0472">Membrane</keyword>
<dbReference type="KEGG" id="cprv:CYPRO_1561"/>
<evidence type="ECO:0000313" key="4">
    <source>
        <dbReference type="Proteomes" id="UP000254808"/>
    </source>
</evidence>
<sequence length="423" mass="47239">MSPISSQTAETAAPVKPVARIADLDILRGIALFGILVVNLALFSHPMFQYAAEGLIPGGPLQDAAAFFIRLFFEGKFITLFSFLFGLGFYIFTERLREKGLSPGIVFSRRMGILLLIGLAHGHFLWSGDILLPYAVIGLLLLLFMKRTDKTLKIWIGIALGLLVFINAALVALVAWGMSMPEAAAEIEAAFAQQRAEFQEQMDRGYIVYLEGSFREMMAYRQEELHFAWFGMLFSPAGYAWIFSVFIFGLLVARKGQGLLQNPKQLREWFIPTRQRNLIAGLIFSGLYAWSGLQADAVGMNSWVLIQLISFLIGTPALTMAYVGYILRLLEKHESGESAFGRQLHLAAPVGRMALTNYILQSVICTTIFLGYGLGFYGSLSPLGTIPLALAIFAVQIVYSNYYFKTRKMGPLEWLWRKGTYLK</sequence>
<dbReference type="InterPro" id="IPR052529">
    <property type="entry name" value="Bact_Transport_Assoc"/>
</dbReference>
<feature type="transmembrane region" description="Helical" evidence="1">
    <location>
        <begin position="152"/>
        <end position="176"/>
    </location>
</feature>
<organism evidence="3 4">
    <name type="scientific">Cyclonatronum proteinivorum</name>
    <dbReference type="NCBI Taxonomy" id="1457365"/>
    <lineage>
        <taxon>Bacteria</taxon>
        <taxon>Pseudomonadati</taxon>
        <taxon>Balneolota</taxon>
        <taxon>Balneolia</taxon>
        <taxon>Balneolales</taxon>
        <taxon>Cyclonatronaceae</taxon>
        <taxon>Cyclonatronum</taxon>
    </lineage>
</organism>
<feature type="transmembrane region" description="Helical" evidence="1">
    <location>
        <begin position="104"/>
        <end position="124"/>
    </location>
</feature>
<dbReference type="PANTHER" id="PTHR30590">
    <property type="entry name" value="INNER MEMBRANE PROTEIN"/>
    <property type="match status" value="1"/>
</dbReference>
<dbReference type="OrthoDB" id="9807744at2"/>
<keyword evidence="1" id="KW-0812">Transmembrane</keyword>
<feature type="transmembrane region" description="Helical" evidence="1">
    <location>
        <begin position="68"/>
        <end position="92"/>
    </location>
</feature>
<feature type="transmembrane region" description="Helical" evidence="1">
    <location>
        <begin position="303"/>
        <end position="327"/>
    </location>
</feature>
<name>A0A345UK10_9BACT</name>
<protein>
    <recommendedName>
        <fullName evidence="2">DUF418 domain-containing protein</fullName>
    </recommendedName>
</protein>
<keyword evidence="4" id="KW-1185">Reference proteome</keyword>
<feature type="transmembrane region" description="Helical" evidence="1">
    <location>
        <begin position="274"/>
        <end position="291"/>
    </location>
</feature>
<evidence type="ECO:0000256" key="1">
    <source>
        <dbReference type="SAM" id="Phobius"/>
    </source>
</evidence>
<dbReference type="Proteomes" id="UP000254808">
    <property type="component" value="Chromosome"/>
</dbReference>
<evidence type="ECO:0000259" key="2">
    <source>
        <dbReference type="Pfam" id="PF04235"/>
    </source>
</evidence>
<gene>
    <name evidence="3" type="ORF">CYPRO_1561</name>
</gene>
<evidence type="ECO:0000313" key="3">
    <source>
        <dbReference type="EMBL" id="AXJ00812.1"/>
    </source>
</evidence>
<feature type="domain" description="DUF418" evidence="2">
    <location>
        <begin position="277"/>
        <end position="423"/>
    </location>
</feature>
<feature type="transmembrane region" description="Helical" evidence="1">
    <location>
        <begin position="386"/>
        <end position="404"/>
    </location>
</feature>
<accession>A0A345UK10</accession>
<reference evidence="3 4" key="1">
    <citation type="submission" date="2018-03" db="EMBL/GenBank/DDBJ databases">
        <title>Phenotypic and genomic properties of Cyclonatronum proteinivorum gen. nov., sp. nov., a haloalkaliphilic bacteroidete from soda lakes possessing Na+-translocating rhodopsin.</title>
        <authorList>
            <person name="Toshchakov S.V."/>
            <person name="Korzhenkov A."/>
            <person name="Samarov N.I."/>
            <person name="Kublanov I.V."/>
            <person name="Muntyan M.S."/>
            <person name="Sorokin D.Y."/>
        </authorList>
    </citation>
    <scope>NUCLEOTIDE SEQUENCE [LARGE SCALE GENOMIC DNA]</scope>
    <source>
        <strain evidence="3 4">Omega</strain>
    </source>
</reference>
<dbReference type="Pfam" id="PF04235">
    <property type="entry name" value="DUF418"/>
    <property type="match status" value="1"/>
</dbReference>
<feature type="transmembrane region" description="Helical" evidence="1">
    <location>
        <begin position="26"/>
        <end position="48"/>
    </location>
</feature>
<dbReference type="EMBL" id="CP027806">
    <property type="protein sequence ID" value="AXJ00812.1"/>
    <property type="molecule type" value="Genomic_DNA"/>
</dbReference>
<dbReference type="AlphaFoldDB" id="A0A345UK10"/>
<proteinExistence type="predicted"/>
<feature type="transmembrane region" description="Helical" evidence="1">
    <location>
        <begin position="358"/>
        <end position="380"/>
    </location>
</feature>
<dbReference type="InterPro" id="IPR007349">
    <property type="entry name" value="DUF418"/>
</dbReference>